<dbReference type="PANTHER" id="PTHR12859:SF0">
    <property type="entry name" value="PRA1 FAMILY PROTEIN"/>
    <property type="match status" value="1"/>
</dbReference>
<evidence type="ECO:0000313" key="7">
    <source>
        <dbReference type="WBParaSite" id="MBELARI_LOCUS1109"/>
    </source>
</evidence>
<evidence type="ECO:0000313" key="8">
    <source>
        <dbReference type="WBParaSite" id="MBELARI_LOCUS15953"/>
    </source>
</evidence>
<feature type="transmembrane region" description="Helical" evidence="5">
    <location>
        <begin position="91"/>
        <end position="110"/>
    </location>
</feature>
<comment type="subcellular location">
    <subcellularLocation>
        <location evidence="1 5">Membrane</location>
        <topology evidence="1 5">Multi-pass membrane protein</topology>
    </subcellularLocation>
</comment>
<evidence type="ECO:0000313" key="6">
    <source>
        <dbReference type="Proteomes" id="UP000887575"/>
    </source>
</evidence>
<dbReference type="WBParaSite" id="MBELARI_LOCUS15953">
    <property type="protein sequence ID" value="MBELARI_LOCUS15953"/>
    <property type="gene ID" value="MBELARI_LOCUS15953"/>
</dbReference>
<evidence type="ECO:0000256" key="5">
    <source>
        <dbReference type="RuleBase" id="RU363107"/>
    </source>
</evidence>
<organism evidence="6 7">
    <name type="scientific">Mesorhabditis belari</name>
    <dbReference type="NCBI Taxonomy" id="2138241"/>
    <lineage>
        <taxon>Eukaryota</taxon>
        <taxon>Metazoa</taxon>
        <taxon>Ecdysozoa</taxon>
        <taxon>Nematoda</taxon>
        <taxon>Chromadorea</taxon>
        <taxon>Rhabditida</taxon>
        <taxon>Rhabditina</taxon>
        <taxon>Rhabditomorpha</taxon>
        <taxon>Rhabditoidea</taxon>
        <taxon>Rhabditidae</taxon>
        <taxon>Mesorhabditinae</taxon>
        <taxon>Mesorhabditis</taxon>
    </lineage>
</organism>
<keyword evidence="4 5" id="KW-0472">Membrane</keyword>
<sequence length="200" mass="22304">MASQRSSRVDQPSVSGSEAGSFTLFNGAELPPFRAINDFLLESARYERPPLEDLARWNNRIISNLLYYQTNYFMVFILLLGGFTIAYGQDFAVGLCAISLVTGSAVFSISPNPRFHELRREHPLITLGSIVVSFYLFITFLWSVAIVFVGVLIPLLICMIHASCRLRNLKNKATEFMERAGVRKTVMGQILDACGVTVKA</sequence>
<dbReference type="Proteomes" id="UP000887575">
    <property type="component" value="Unassembled WGS sequence"/>
</dbReference>
<dbReference type="PANTHER" id="PTHR12859">
    <property type="entry name" value="PRA1 PROTEIN"/>
    <property type="match status" value="1"/>
</dbReference>
<evidence type="ECO:0000256" key="4">
    <source>
        <dbReference type="ARBA" id="ARBA00023136"/>
    </source>
</evidence>
<protein>
    <recommendedName>
        <fullName evidence="5">PRA1 family protein</fullName>
    </recommendedName>
</protein>
<accession>A0AAF3EAY6</accession>
<dbReference type="InterPro" id="IPR004895">
    <property type="entry name" value="Prenylated_rab_accept_PRA1"/>
</dbReference>
<proteinExistence type="inferred from homology"/>
<dbReference type="WBParaSite" id="MBELARI_LOCUS1109">
    <property type="protein sequence ID" value="MBELARI_LOCUS1109"/>
    <property type="gene ID" value="MBELARI_LOCUS1109"/>
</dbReference>
<keyword evidence="2 5" id="KW-0812">Transmembrane</keyword>
<name>A0AAF3EAY6_9BILA</name>
<reference evidence="7 8" key="1">
    <citation type="submission" date="2024-02" db="UniProtKB">
        <authorList>
            <consortium name="WormBaseParasite"/>
        </authorList>
    </citation>
    <scope>IDENTIFICATION</scope>
</reference>
<dbReference type="Pfam" id="PF03208">
    <property type="entry name" value="PRA1"/>
    <property type="match status" value="1"/>
</dbReference>
<dbReference type="GO" id="GO:0016020">
    <property type="term" value="C:membrane"/>
    <property type="evidence" value="ECO:0007669"/>
    <property type="project" value="UniProtKB-SubCell"/>
</dbReference>
<evidence type="ECO:0000256" key="3">
    <source>
        <dbReference type="ARBA" id="ARBA00022989"/>
    </source>
</evidence>
<feature type="transmembrane region" description="Helical" evidence="5">
    <location>
        <begin position="65"/>
        <end position="85"/>
    </location>
</feature>
<evidence type="ECO:0000256" key="1">
    <source>
        <dbReference type="ARBA" id="ARBA00004141"/>
    </source>
</evidence>
<evidence type="ECO:0000256" key="2">
    <source>
        <dbReference type="ARBA" id="ARBA00022692"/>
    </source>
</evidence>
<comment type="similarity">
    <text evidence="5">Belongs to the PRA1 family.</text>
</comment>
<keyword evidence="6" id="KW-1185">Reference proteome</keyword>
<keyword evidence="3 5" id="KW-1133">Transmembrane helix</keyword>
<dbReference type="AlphaFoldDB" id="A0AAF3EAY6"/>